<dbReference type="Pfam" id="PF11188">
    <property type="entry name" value="DUF2975"/>
    <property type="match status" value="1"/>
</dbReference>
<feature type="transmembrane region" description="Helical" evidence="1">
    <location>
        <begin position="179"/>
        <end position="200"/>
    </location>
</feature>
<reference evidence="2" key="1">
    <citation type="journal article" date="2012" name="PLoS ONE">
        <title>Gene sets for utilization of primary and secondary nutrition supplies in the distal gut of endangered iberian lynx.</title>
        <authorList>
            <person name="Alcaide M."/>
            <person name="Messina E."/>
            <person name="Richter M."/>
            <person name="Bargiela R."/>
            <person name="Peplies J."/>
            <person name="Huws S.A."/>
            <person name="Newbold C.J."/>
            <person name="Golyshin P.N."/>
            <person name="Simon M.A."/>
            <person name="Lopez G."/>
            <person name="Yakimov M.M."/>
            <person name="Ferrer M."/>
        </authorList>
    </citation>
    <scope>NUCLEOTIDE SEQUENCE</scope>
</reference>
<feature type="transmembrane region" description="Helical" evidence="1">
    <location>
        <begin position="12"/>
        <end position="29"/>
    </location>
</feature>
<accession>J9GCE8</accession>
<feature type="transmembrane region" description="Helical" evidence="1">
    <location>
        <begin position="98"/>
        <end position="120"/>
    </location>
</feature>
<keyword evidence="1" id="KW-0812">Transmembrane</keyword>
<sequence length="210" mass="24076">MIFKNTKDMKAIKILAVLAMVMFVIAEVGDGIRGFKDGWNEADEQAVLKMHAPFTLNLKAENALVLDTLKNQADGKSLPYVMDRAEVDGLTYPAWYGWGWLLIIPFALLYLYGFYCVVRVILSVSRGEVFTQENVRRMRFFAYPVMVGAFVLELHQWMLYDYMASQVMLEGYRVASYTLKNPLFCYVMLALFTEIFAAGVKLKEEQDLTI</sequence>
<evidence type="ECO:0000313" key="2">
    <source>
        <dbReference type="EMBL" id="EJW97049.1"/>
    </source>
</evidence>
<feature type="transmembrane region" description="Helical" evidence="1">
    <location>
        <begin position="140"/>
        <end position="159"/>
    </location>
</feature>
<dbReference type="EMBL" id="AMCI01004962">
    <property type="protein sequence ID" value="EJW97049.1"/>
    <property type="molecule type" value="Genomic_DNA"/>
</dbReference>
<gene>
    <name evidence="2" type="ORF">EVA_14844</name>
</gene>
<keyword evidence="1" id="KW-1133">Transmembrane helix</keyword>
<evidence type="ECO:0000256" key="1">
    <source>
        <dbReference type="SAM" id="Phobius"/>
    </source>
</evidence>
<dbReference type="InterPro" id="IPR021354">
    <property type="entry name" value="DUF2975"/>
</dbReference>
<evidence type="ECO:0008006" key="3">
    <source>
        <dbReference type="Google" id="ProtNLM"/>
    </source>
</evidence>
<keyword evidence="1" id="KW-0472">Membrane</keyword>
<proteinExistence type="predicted"/>
<name>J9GCE8_9ZZZZ</name>
<organism evidence="2">
    <name type="scientific">gut metagenome</name>
    <dbReference type="NCBI Taxonomy" id="749906"/>
    <lineage>
        <taxon>unclassified sequences</taxon>
        <taxon>metagenomes</taxon>
        <taxon>organismal metagenomes</taxon>
    </lineage>
</organism>
<protein>
    <recommendedName>
        <fullName evidence="3">DUF2975 domain-containing protein</fullName>
    </recommendedName>
</protein>
<dbReference type="AlphaFoldDB" id="J9GCE8"/>
<comment type="caution">
    <text evidence="2">The sequence shown here is derived from an EMBL/GenBank/DDBJ whole genome shotgun (WGS) entry which is preliminary data.</text>
</comment>